<evidence type="ECO:0000313" key="11">
    <source>
        <dbReference type="EMBL" id="CAE0456005.1"/>
    </source>
</evidence>
<evidence type="ECO:0000256" key="4">
    <source>
        <dbReference type="ARBA" id="ARBA00022490"/>
    </source>
</evidence>
<dbReference type="GO" id="GO:0005634">
    <property type="term" value="C:nucleus"/>
    <property type="evidence" value="ECO:0007669"/>
    <property type="project" value="UniProtKB-SubCell"/>
</dbReference>
<feature type="domain" description="Nmd3 N-terminal" evidence="9">
    <location>
        <begin position="15"/>
        <end position="265"/>
    </location>
</feature>
<keyword evidence="6 7" id="KW-0539">Nucleus</keyword>
<dbReference type="GO" id="GO:0015031">
    <property type="term" value="P:protein transport"/>
    <property type="evidence" value="ECO:0007669"/>
    <property type="project" value="UniProtKB-KW"/>
</dbReference>
<reference evidence="11" key="1">
    <citation type="submission" date="2021-01" db="EMBL/GenBank/DDBJ databases">
        <authorList>
            <person name="Corre E."/>
            <person name="Pelletier E."/>
            <person name="Niang G."/>
            <person name="Scheremetjew M."/>
            <person name="Finn R."/>
            <person name="Kale V."/>
            <person name="Holt S."/>
            <person name="Cochrane G."/>
            <person name="Meng A."/>
            <person name="Brown T."/>
            <person name="Cohen L."/>
        </authorList>
    </citation>
    <scope>NUCLEOTIDE SEQUENCE</scope>
    <source>
        <strain evidence="11">MM31A-1</strain>
    </source>
</reference>
<feature type="region of interest" description="Disordered" evidence="8">
    <location>
        <begin position="561"/>
        <end position="593"/>
    </location>
</feature>
<dbReference type="PANTHER" id="PTHR12746:SF2">
    <property type="entry name" value="60S RIBOSOMAL EXPORT PROTEIN NMD3"/>
    <property type="match status" value="1"/>
</dbReference>
<dbReference type="GO" id="GO:0000055">
    <property type="term" value="P:ribosomal large subunit export from nucleus"/>
    <property type="evidence" value="ECO:0007669"/>
    <property type="project" value="TreeGrafter"/>
</dbReference>
<gene>
    <name evidence="11" type="ORF">CDEB00056_LOCUS846</name>
</gene>
<feature type="compositionally biased region" description="Basic and acidic residues" evidence="8">
    <location>
        <begin position="465"/>
        <end position="478"/>
    </location>
</feature>
<feature type="region of interest" description="Disordered" evidence="8">
    <location>
        <begin position="465"/>
        <end position="534"/>
    </location>
</feature>
<evidence type="ECO:0000256" key="3">
    <source>
        <dbReference type="ARBA" id="ARBA00022448"/>
    </source>
</evidence>
<dbReference type="Pfam" id="PF21192">
    <property type="entry name" value="OB_NMD3"/>
    <property type="match status" value="1"/>
</dbReference>
<dbReference type="InterPro" id="IPR039768">
    <property type="entry name" value="Nmd3"/>
</dbReference>
<dbReference type="AlphaFoldDB" id="A0A7S3PUR8"/>
<comment type="similarity">
    <text evidence="1 7">Belongs to the NMD3 family.</text>
</comment>
<name>A0A7S3PUR8_9STRA</name>
<evidence type="ECO:0000259" key="10">
    <source>
        <dbReference type="Pfam" id="PF21192"/>
    </source>
</evidence>
<protein>
    <recommendedName>
        <fullName evidence="2 7">60S ribosomal export protein NMD3</fullName>
    </recommendedName>
</protein>
<dbReference type="PANTHER" id="PTHR12746">
    <property type="entry name" value="NONSENSE-MEDIATED MRNA DECAY PROTEIN 3"/>
    <property type="match status" value="1"/>
</dbReference>
<dbReference type="InterPro" id="IPR007064">
    <property type="entry name" value="Nmd3_N"/>
</dbReference>
<evidence type="ECO:0000256" key="5">
    <source>
        <dbReference type="ARBA" id="ARBA00022927"/>
    </source>
</evidence>
<dbReference type="Pfam" id="PF04981">
    <property type="entry name" value="NMD3"/>
    <property type="match status" value="1"/>
</dbReference>
<dbReference type="InterPro" id="IPR048898">
    <property type="entry name" value="OB_NMD3"/>
</dbReference>
<sequence length="593" mass="66346">MEITGQARTAIEIPCCLCGVLILPNSANQCGACLAQQFDLKSILSKGPQGGDLIIHQCRRCRRYQHTESYFQEHEPESASLLALCLKNVPALSSSNSYRSNGLSSVTLLDASWIWTEPHSMRLKLRLTIRADVGESPRCVTVQQRVPIEFHVHWGQCKDCKREYTNRTWQAVVQLRLKRADGGKKGLVMLETAIARNNDIRKHVVGMETSRNGFDFYFMHLMHAASFSRFLGSVYPMKTKSTQKLVSEDIRNNSANIKHTTLCEIVPLSRNDLVICDKHAAQDGASVGRLTGRLALVNKVSSTLQLVDAAPARTNIHEAFADLHAERYWKGEKYYRIMMSPRRLVHFVVLDVELCVGNSYNDNKSNHSDGDGLTLYHGQSVVEKYALADIMVARASDASYEETFHCTSHLGNLLDIGDIVLGYDLVSSVLTGADEWSMNNSFNSSFQMPDVVLVKKVKSGGAMEEAVKGGDGDDGDKKSKVKSSGSKKKERRRKREKKKQKNIDKTFARMGFSGGKSSGGGGDNDDNLWEEERRAFEQDLEKDIELAAEFQSIVEKGKLDMEREDIIEEQEIEEGKNDENDATSAEDPYQQSE</sequence>
<evidence type="ECO:0000256" key="1">
    <source>
        <dbReference type="ARBA" id="ARBA00009794"/>
    </source>
</evidence>
<evidence type="ECO:0000256" key="2">
    <source>
        <dbReference type="ARBA" id="ARBA00017035"/>
    </source>
</evidence>
<feature type="compositionally biased region" description="Basic residues" evidence="8">
    <location>
        <begin position="479"/>
        <end position="500"/>
    </location>
</feature>
<feature type="compositionally biased region" description="Gly residues" evidence="8">
    <location>
        <begin position="512"/>
        <end position="522"/>
    </location>
</feature>
<keyword evidence="5 7" id="KW-0653">Protein transport</keyword>
<organism evidence="11">
    <name type="scientific">Chaetoceros debilis</name>
    <dbReference type="NCBI Taxonomy" id="122233"/>
    <lineage>
        <taxon>Eukaryota</taxon>
        <taxon>Sar</taxon>
        <taxon>Stramenopiles</taxon>
        <taxon>Ochrophyta</taxon>
        <taxon>Bacillariophyta</taxon>
        <taxon>Coscinodiscophyceae</taxon>
        <taxon>Chaetocerotophycidae</taxon>
        <taxon>Chaetocerotales</taxon>
        <taxon>Chaetocerotaceae</taxon>
        <taxon>Chaetoceros</taxon>
    </lineage>
</organism>
<comment type="subcellular location">
    <subcellularLocation>
        <location evidence="7">Cytoplasm</location>
    </subcellularLocation>
    <subcellularLocation>
        <location evidence="7">Nucleus</location>
    </subcellularLocation>
</comment>
<dbReference type="GO" id="GO:0005737">
    <property type="term" value="C:cytoplasm"/>
    <property type="evidence" value="ECO:0007669"/>
    <property type="project" value="UniProtKB-SubCell"/>
</dbReference>
<dbReference type="EMBL" id="HBIO01001180">
    <property type="protein sequence ID" value="CAE0456005.1"/>
    <property type="molecule type" value="Transcribed_RNA"/>
</dbReference>
<evidence type="ECO:0000256" key="6">
    <source>
        <dbReference type="ARBA" id="ARBA00023242"/>
    </source>
</evidence>
<evidence type="ECO:0000256" key="8">
    <source>
        <dbReference type="SAM" id="MobiDB-lite"/>
    </source>
</evidence>
<proteinExistence type="inferred from homology"/>
<evidence type="ECO:0000256" key="7">
    <source>
        <dbReference type="RuleBase" id="RU364108"/>
    </source>
</evidence>
<feature type="domain" description="60S ribosomal export protein NMD3 OB-fold" evidence="10">
    <location>
        <begin position="370"/>
        <end position="456"/>
    </location>
</feature>
<keyword evidence="3 7" id="KW-0813">Transport</keyword>
<evidence type="ECO:0000259" key="9">
    <source>
        <dbReference type="Pfam" id="PF04981"/>
    </source>
</evidence>
<keyword evidence="4 7" id="KW-0963">Cytoplasm</keyword>
<comment type="function">
    <text evidence="7">Acts as an adapter for the XPO1/CRM1-mediated export of the 60S ribosomal subunit.</text>
</comment>
<accession>A0A7S3PUR8</accession>
<dbReference type="GO" id="GO:0043023">
    <property type="term" value="F:ribosomal large subunit binding"/>
    <property type="evidence" value="ECO:0007669"/>
    <property type="project" value="InterPro"/>
</dbReference>
<feature type="compositionally biased region" description="Acidic residues" evidence="8">
    <location>
        <begin position="562"/>
        <end position="572"/>
    </location>
</feature>